<sequence length="268" mass="30725">MIQHMRGSKGLMHKFGYPIFFAYMDVDKLPRIVPNSFCGLWRWKEGEHLRNGEGGVGSLGERIRRLVRERTDGRCETDGCKVFLLTNLEYFGYVFNPVSFYYIFDGSKNLKCVVAEVSNTPWLEQHSYVLHQHSSDISRSKRLASGDGLNFLFLKKFHVSPFHGMEYVYDWDFSAPGERCRVVTRMRGGGGKVEFVANFDLKRQRFGALPLVRELVRLPFYCALIQFWIHVEAAKLYFKGATFFPHPTGLETKASRAIAKVTGLLGMA</sequence>
<gene>
    <name evidence="1" type="ORF">TrCOL_g10906</name>
</gene>
<keyword evidence="2" id="KW-1185">Reference proteome</keyword>
<dbReference type="PANTHER" id="PTHR33973">
    <property type="entry name" value="OS07G0153300 PROTEIN"/>
    <property type="match status" value="1"/>
</dbReference>
<name>A0A9W7G0C0_9STRA</name>
<dbReference type="OrthoDB" id="203587at2759"/>
<accession>A0A9W7G0C0</accession>
<proteinExistence type="predicted"/>
<dbReference type="PANTHER" id="PTHR33973:SF4">
    <property type="entry name" value="OS07G0153300 PROTEIN"/>
    <property type="match status" value="1"/>
</dbReference>
<evidence type="ECO:0008006" key="3">
    <source>
        <dbReference type="Google" id="ProtNLM"/>
    </source>
</evidence>
<dbReference type="InterPro" id="IPR010775">
    <property type="entry name" value="DUF1365"/>
</dbReference>
<reference evidence="2" key="1">
    <citation type="journal article" date="2023" name="Commun. Biol.">
        <title>Genome analysis of Parmales, the sister group of diatoms, reveals the evolutionary specialization of diatoms from phago-mixotrophs to photoautotrophs.</title>
        <authorList>
            <person name="Ban H."/>
            <person name="Sato S."/>
            <person name="Yoshikawa S."/>
            <person name="Yamada K."/>
            <person name="Nakamura Y."/>
            <person name="Ichinomiya M."/>
            <person name="Sato N."/>
            <person name="Blanc-Mathieu R."/>
            <person name="Endo H."/>
            <person name="Kuwata A."/>
            <person name="Ogata H."/>
        </authorList>
    </citation>
    <scope>NUCLEOTIDE SEQUENCE [LARGE SCALE GENOMIC DNA]</scope>
</reference>
<dbReference type="EMBL" id="BRYA01000646">
    <property type="protein sequence ID" value="GMI27572.1"/>
    <property type="molecule type" value="Genomic_DNA"/>
</dbReference>
<evidence type="ECO:0000313" key="2">
    <source>
        <dbReference type="Proteomes" id="UP001165065"/>
    </source>
</evidence>
<comment type="caution">
    <text evidence="1">The sequence shown here is derived from an EMBL/GenBank/DDBJ whole genome shotgun (WGS) entry which is preliminary data.</text>
</comment>
<dbReference type="Proteomes" id="UP001165065">
    <property type="component" value="Unassembled WGS sequence"/>
</dbReference>
<organism evidence="1 2">
    <name type="scientific">Triparma columacea</name>
    <dbReference type="NCBI Taxonomy" id="722753"/>
    <lineage>
        <taxon>Eukaryota</taxon>
        <taxon>Sar</taxon>
        <taxon>Stramenopiles</taxon>
        <taxon>Ochrophyta</taxon>
        <taxon>Bolidophyceae</taxon>
        <taxon>Parmales</taxon>
        <taxon>Triparmaceae</taxon>
        <taxon>Triparma</taxon>
    </lineage>
</organism>
<dbReference type="AlphaFoldDB" id="A0A9W7G0C0"/>
<protein>
    <recommendedName>
        <fullName evidence="3">DUF1365 domain-containing protein</fullName>
    </recommendedName>
</protein>
<dbReference type="Pfam" id="PF07103">
    <property type="entry name" value="DUF1365"/>
    <property type="match status" value="1"/>
</dbReference>
<evidence type="ECO:0000313" key="1">
    <source>
        <dbReference type="EMBL" id="GMI27572.1"/>
    </source>
</evidence>